<name>A0AAV7H9D2_DENCH</name>
<evidence type="ECO:0000313" key="1">
    <source>
        <dbReference type="EMBL" id="KAH0464739.1"/>
    </source>
</evidence>
<organism evidence="1 2">
    <name type="scientific">Dendrobium chrysotoxum</name>
    <name type="common">Orchid</name>
    <dbReference type="NCBI Taxonomy" id="161865"/>
    <lineage>
        <taxon>Eukaryota</taxon>
        <taxon>Viridiplantae</taxon>
        <taxon>Streptophyta</taxon>
        <taxon>Embryophyta</taxon>
        <taxon>Tracheophyta</taxon>
        <taxon>Spermatophyta</taxon>
        <taxon>Magnoliopsida</taxon>
        <taxon>Liliopsida</taxon>
        <taxon>Asparagales</taxon>
        <taxon>Orchidaceae</taxon>
        <taxon>Epidendroideae</taxon>
        <taxon>Malaxideae</taxon>
        <taxon>Dendrobiinae</taxon>
        <taxon>Dendrobium</taxon>
    </lineage>
</organism>
<comment type="caution">
    <text evidence="1">The sequence shown here is derived from an EMBL/GenBank/DDBJ whole genome shotgun (WGS) entry which is preliminary data.</text>
</comment>
<dbReference type="AlphaFoldDB" id="A0AAV7H9D2"/>
<reference evidence="1 2" key="1">
    <citation type="journal article" date="2021" name="Hortic Res">
        <title>Chromosome-scale assembly of the Dendrobium chrysotoxum genome enhances the understanding of orchid evolution.</title>
        <authorList>
            <person name="Zhang Y."/>
            <person name="Zhang G.Q."/>
            <person name="Zhang D."/>
            <person name="Liu X.D."/>
            <person name="Xu X.Y."/>
            <person name="Sun W.H."/>
            <person name="Yu X."/>
            <person name="Zhu X."/>
            <person name="Wang Z.W."/>
            <person name="Zhao X."/>
            <person name="Zhong W.Y."/>
            <person name="Chen H."/>
            <person name="Yin W.L."/>
            <person name="Huang T."/>
            <person name="Niu S.C."/>
            <person name="Liu Z.J."/>
        </authorList>
    </citation>
    <scope>NUCLEOTIDE SEQUENCE [LARGE SCALE GENOMIC DNA]</scope>
    <source>
        <strain evidence="1">Lindl</strain>
    </source>
</reference>
<accession>A0AAV7H9D2</accession>
<keyword evidence="2" id="KW-1185">Reference proteome</keyword>
<dbReference type="EMBL" id="JAGFBR010000006">
    <property type="protein sequence ID" value="KAH0464739.1"/>
    <property type="molecule type" value="Genomic_DNA"/>
</dbReference>
<dbReference type="Proteomes" id="UP000775213">
    <property type="component" value="Unassembled WGS sequence"/>
</dbReference>
<gene>
    <name evidence="1" type="ORF">IEQ34_004842</name>
</gene>
<sequence>MPSSYTKGIPLLLDRWHLLSNGRAPPYIEVISGDHLPSSDPVVRRKLVFPPDSERRPIKGARVDDATSTITGDFLIVLHRKFHIPNDVVTTVLKKPDQADLPPPGYLTICETHLRAGLSFPPPTELIEISKRCRVSLSQFSYRAMSVMVGLIALFRDWGAVLTSEHLSWMDRLTSDTQGCVTFRSKWLDMRTWDPAKS</sequence>
<proteinExistence type="predicted"/>
<protein>
    <submittedName>
        <fullName evidence="1">Uncharacterized protein</fullName>
    </submittedName>
</protein>
<evidence type="ECO:0000313" key="2">
    <source>
        <dbReference type="Proteomes" id="UP000775213"/>
    </source>
</evidence>